<accession>A0A9X9XG40</accession>
<reference evidence="2" key="2">
    <citation type="journal article" date="2021" name="Syst. Appl. Microbiol.">
        <title>Roseomonas hellenica sp. nov., isolated from roots of wild-growing Alkanna tinctoria.</title>
        <authorList>
            <person name="Rat A."/>
            <person name="Naranjo H.D."/>
            <person name="Lebbe L."/>
            <person name="Cnockaert M."/>
            <person name="Krigas N."/>
            <person name="Grigoriadou K."/>
            <person name="Maloupa E."/>
            <person name="Willems A."/>
        </authorList>
    </citation>
    <scope>NUCLEOTIDE SEQUENCE</scope>
    <source>
        <strain evidence="2">LMG 31228</strain>
    </source>
</reference>
<keyword evidence="3" id="KW-1185">Reference proteome</keyword>
<organism evidence="2 3">
    <name type="scientific">Neoroseomonas eburnea</name>
    <dbReference type="NCBI Taxonomy" id="1346889"/>
    <lineage>
        <taxon>Bacteria</taxon>
        <taxon>Pseudomonadati</taxon>
        <taxon>Pseudomonadota</taxon>
        <taxon>Alphaproteobacteria</taxon>
        <taxon>Acetobacterales</taxon>
        <taxon>Acetobacteraceae</taxon>
        <taxon>Neoroseomonas</taxon>
    </lineage>
</organism>
<sequence>MELSPQELSADAVHAYVQERKRRDDEERRSHDGATKAEREKLHREFLERDIPPDAMSIVATLVRRAVDTGDRRALLFQFPSDWLPDSGRAVTNHDADWHDHLEGFAQRAYAYYERELKPRGFQLRAEILDWSDGMPGDVGFYLQWKRPDEE</sequence>
<dbReference type="RefSeq" id="WP_211848209.1">
    <property type="nucleotide sequence ID" value="NZ_JAAEDL010000021.1"/>
</dbReference>
<feature type="region of interest" description="Disordered" evidence="1">
    <location>
        <begin position="1"/>
        <end position="39"/>
    </location>
</feature>
<name>A0A9X9XG40_9PROT</name>
<gene>
    <name evidence="2" type="ORF">GXW74_19445</name>
</gene>
<dbReference type="AlphaFoldDB" id="A0A9X9XG40"/>
<dbReference type="EMBL" id="JAAEDL010000021">
    <property type="protein sequence ID" value="MBR0682676.1"/>
    <property type="molecule type" value="Genomic_DNA"/>
</dbReference>
<dbReference type="Proteomes" id="UP001138709">
    <property type="component" value="Unassembled WGS sequence"/>
</dbReference>
<evidence type="ECO:0000256" key="1">
    <source>
        <dbReference type="SAM" id="MobiDB-lite"/>
    </source>
</evidence>
<comment type="caution">
    <text evidence="2">The sequence shown here is derived from an EMBL/GenBank/DDBJ whole genome shotgun (WGS) entry which is preliminary data.</text>
</comment>
<reference evidence="2" key="1">
    <citation type="submission" date="2020-01" db="EMBL/GenBank/DDBJ databases">
        <authorList>
            <person name="Rat A."/>
        </authorList>
    </citation>
    <scope>NUCLEOTIDE SEQUENCE</scope>
    <source>
        <strain evidence="2">LMG 31228</strain>
    </source>
</reference>
<feature type="compositionally biased region" description="Basic and acidic residues" evidence="1">
    <location>
        <begin position="17"/>
        <end position="39"/>
    </location>
</feature>
<protein>
    <submittedName>
        <fullName evidence="2">Uncharacterized protein</fullName>
    </submittedName>
</protein>
<evidence type="ECO:0000313" key="2">
    <source>
        <dbReference type="EMBL" id="MBR0682676.1"/>
    </source>
</evidence>
<evidence type="ECO:0000313" key="3">
    <source>
        <dbReference type="Proteomes" id="UP001138709"/>
    </source>
</evidence>
<proteinExistence type="predicted"/>